<dbReference type="Pfam" id="PF00338">
    <property type="entry name" value="Ribosomal_S10"/>
    <property type="match status" value="1"/>
</dbReference>
<evidence type="ECO:0000256" key="4">
    <source>
        <dbReference type="ARBA" id="ARBA00035261"/>
    </source>
</evidence>
<dbReference type="RefSeq" id="XP_013317569.1">
    <property type="nucleotide sequence ID" value="XM_013462115.1"/>
</dbReference>
<comment type="similarity">
    <text evidence="1">Belongs to the universal ribosomal protein uS10 family.</text>
</comment>
<sequence>MSAPRCLRTAIEACRPCKPSTIRVQPRILPPRRRDFSSNVPRCLPEDITAGFPMPEIGSHKLDSDEQSTQAEPVQSRAESQSQSRPQKHERTQQRTPMVPGATHTLKEKVPSHKQTARASRSSTSLPLPQEVVVDESLPSADSSAETTPPPVPPNVLAAYRTPLRHAPTHGIPVAQLQLHSYSVRNLQFYADFCVRAAFYLGLPCSGPAPLPRKTERWTVLKSNFVNKKAQENFERITMKRLITIYDGEASVVETWLAFIRKWQFYGVGLKANVWQWEGLDVAGKMDKDFKSLEQDLDDKLRLFGFNQSAAEKNNLLNIMDRQKHRHVGMGMSEVREKSRTTDDPF</sequence>
<proteinExistence type="inferred from homology"/>
<evidence type="ECO:0000259" key="8">
    <source>
        <dbReference type="SMART" id="SM01403"/>
    </source>
</evidence>
<organism evidence="9 10">
    <name type="scientific">Exophiala xenobiotica</name>
    <dbReference type="NCBI Taxonomy" id="348802"/>
    <lineage>
        <taxon>Eukaryota</taxon>
        <taxon>Fungi</taxon>
        <taxon>Dikarya</taxon>
        <taxon>Ascomycota</taxon>
        <taxon>Pezizomycotina</taxon>
        <taxon>Eurotiomycetes</taxon>
        <taxon>Chaetothyriomycetidae</taxon>
        <taxon>Chaetothyriales</taxon>
        <taxon>Herpotrichiellaceae</taxon>
        <taxon>Exophiala</taxon>
    </lineage>
</organism>
<evidence type="ECO:0000256" key="1">
    <source>
        <dbReference type="ARBA" id="ARBA00007102"/>
    </source>
</evidence>
<feature type="compositionally biased region" description="Polar residues" evidence="7">
    <location>
        <begin position="67"/>
        <end position="85"/>
    </location>
</feature>
<dbReference type="AlphaFoldDB" id="A0A0D2EQH8"/>
<evidence type="ECO:0000256" key="7">
    <source>
        <dbReference type="SAM" id="MobiDB-lite"/>
    </source>
</evidence>
<accession>A0A0D2EQH8</accession>
<reference evidence="9 10" key="1">
    <citation type="submission" date="2015-01" db="EMBL/GenBank/DDBJ databases">
        <title>The Genome Sequence of Exophiala xenobiotica CBS118157.</title>
        <authorList>
            <consortium name="The Broad Institute Genomics Platform"/>
            <person name="Cuomo C."/>
            <person name="de Hoog S."/>
            <person name="Gorbushina A."/>
            <person name="Stielow B."/>
            <person name="Teixiera M."/>
            <person name="Abouelleil A."/>
            <person name="Chapman S.B."/>
            <person name="Priest M."/>
            <person name="Young S.K."/>
            <person name="Wortman J."/>
            <person name="Nusbaum C."/>
            <person name="Birren B."/>
        </authorList>
    </citation>
    <scope>NUCLEOTIDE SEQUENCE [LARGE SCALE GENOMIC DNA]</scope>
    <source>
        <strain evidence="9 10">CBS 118157</strain>
    </source>
</reference>
<dbReference type="Gene3D" id="3.30.70.600">
    <property type="entry name" value="Ribosomal protein S10 domain"/>
    <property type="match status" value="1"/>
</dbReference>
<dbReference type="GO" id="GO:1990904">
    <property type="term" value="C:ribonucleoprotein complex"/>
    <property type="evidence" value="ECO:0007669"/>
    <property type="project" value="UniProtKB-KW"/>
</dbReference>
<dbReference type="InterPro" id="IPR036838">
    <property type="entry name" value="Ribosomal_uS10_dom_sf"/>
</dbReference>
<dbReference type="EMBL" id="KN847319">
    <property type="protein sequence ID" value="KIW56985.1"/>
    <property type="molecule type" value="Genomic_DNA"/>
</dbReference>
<gene>
    <name evidence="9" type="ORF">PV05_05592</name>
</gene>
<dbReference type="GeneID" id="25327500"/>
<keyword evidence="3" id="KW-0687">Ribonucleoprotein</keyword>
<evidence type="ECO:0000256" key="3">
    <source>
        <dbReference type="ARBA" id="ARBA00023274"/>
    </source>
</evidence>
<dbReference type="SUPFAM" id="SSF54999">
    <property type="entry name" value="Ribosomal protein S10"/>
    <property type="match status" value="1"/>
</dbReference>
<dbReference type="SMART" id="SM01403">
    <property type="entry name" value="Ribosomal_S10"/>
    <property type="match status" value="1"/>
</dbReference>
<dbReference type="InterPro" id="IPR027486">
    <property type="entry name" value="Ribosomal_uS10_dom"/>
</dbReference>
<keyword evidence="10" id="KW-1185">Reference proteome</keyword>
<evidence type="ECO:0000256" key="5">
    <source>
        <dbReference type="ARBA" id="ARBA00042916"/>
    </source>
</evidence>
<evidence type="ECO:0000256" key="6">
    <source>
        <dbReference type="ARBA" id="ARBA00078476"/>
    </source>
</evidence>
<evidence type="ECO:0000313" key="9">
    <source>
        <dbReference type="EMBL" id="KIW56985.1"/>
    </source>
</evidence>
<protein>
    <recommendedName>
        <fullName evidence="4">Small ribosomal subunit protein uS10m</fullName>
    </recommendedName>
    <alternativeName>
        <fullName evidence="5">37S ribosomal protein S10, mitochondrial</fullName>
    </alternativeName>
    <alternativeName>
        <fullName evidence="6">Mitochondrial ribosomal small subunit protein 10</fullName>
    </alternativeName>
</protein>
<dbReference type="GO" id="GO:0005840">
    <property type="term" value="C:ribosome"/>
    <property type="evidence" value="ECO:0007669"/>
    <property type="project" value="UniProtKB-KW"/>
</dbReference>
<name>A0A0D2EQH8_9EURO</name>
<dbReference type="Proteomes" id="UP000054342">
    <property type="component" value="Unassembled WGS sequence"/>
</dbReference>
<evidence type="ECO:0000256" key="2">
    <source>
        <dbReference type="ARBA" id="ARBA00022980"/>
    </source>
</evidence>
<dbReference type="HOGENOM" id="CLU_051208_0_0_1"/>
<dbReference type="InterPro" id="IPR001848">
    <property type="entry name" value="Ribosomal_uS10"/>
</dbReference>
<dbReference type="GO" id="GO:0003735">
    <property type="term" value="F:structural constituent of ribosome"/>
    <property type="evidence" value="ECO:0007669"/>
    <property type="project" value="InterPro"/>
</dbReference>
<dbReference type="FunFam" id="3.30.70.600:FF:000003">
    <property type="entry name" value="30S ribosomal protein S10"/>
    <property type="match status" value="1"/>
</dbReference>
<keyword evidence="2 9" id="KW-0689">Ribosomal protein</keyword>
<feature type="compositionally biased region" description="Polar residues" evidence="7">
    <location>
        <begin position="113"/>
        <end position="127"/>
    </location>
</feature>
<dbReference type="GO" id="GO:0006412">
    <property type="term" value="P:translation"/>
    <property type="evidence" value="ECO:0007669"/>
    <property type="project" value="InterPro"/>
</dbReference>
<feature type="region of interest" description="Disordered" evidence="7">
    <location>
        <begin position="26"/>
        <end position="154"/>
    </location>
</feature>
<dbReference type="STRING" id="348802.A0A0D2EQH8"/>
<dbReference type="PANTHER" id="PTHR11700">
    <property type="entry name" value="30S RIBOSOMAL PROTEIN S10 FAMILY MEMBER"/>
    <property type="match status" value="1"/>
</dbReference>
<dbReference type="HAMAP" id="MF_00508">
    <property type="entry name" value="Ribosomal_uS10"/>
    <property type="match status" value="1"/>
</dbReference>
<feature type="domain" description="Small ribosomal subunit protein uS10" evidence="8">
    <location>
        <begin position="176"/>
        <end position="273"/>
    </location>
</feature>
<dbReference type="OrthoDB" id="366214at2759"/>
<evidence type="ECO:0000313" key="10">
    <source>
        <dbReference type="Proteomes" id="UP000054342"/>
    </source>
</evidence>